<evidence type="ECO:0000313" key="2">
    <source>
        <dbReference type="Proteomes" id="UP001516023"/>
    </source>
</evidence>
<comment type="caution">
    <text evidence="1">The sequence shown here is derived from an EMBL/GenBank/DDBJ whole genome shotgun (WGS) entry which is preliminary data.</text>
</comment>
<dbReference type="AlphaFoldDB" id="A0ABD3PG47"/>
<keyword evidence="2" id="KW-1185">Reference proteome</keyword>
<dbReference type="Proteomes" id="UP001516023">
    <property type="component" value="Unassembled WGS sequence"/>
</dbReference>
<name>A0ABD3PG47_9STRA</name>
<dbReference type="EMBL" id="JABMIG020000186">
    <property type="protein sequence ID" value="KAL3786882.1"/>
    <property type="molecule type" value="Genomic_DNA"/>
</dbReference>
<reference evidence="1 2" key="1">
    <citation type="journal article" date="2020" name="G3 (Bethesda)">
        <title>Improved Reference Genome for Cyclotella cryptica CCMP332, a Model for Cell Wall Morphogenesis, Salinity Adaptation, and Lipid Production in Diatoms (Bacillariophyta).</title>
        <authorList>
            <person name="Roberts W.R."/>
            <person name="Downey K.M."/>
            <person name="Ruck E.C."/>
            <person name="Traller J.C."/>
            <person name="Alverson A.J."/>
        </authorList>
    </citation>
    <scope>NUCLEOTIDE SEQUENCE [LARGE SCALE GENOMIC DNA]</scope>
    <source>
        <strain evidence="1 2">CCMP332</strain>
    </source>
</reference>
<proteinExistence type="predicted"/>
<sequence>MLIPCQLHQSMFLRCHLLTSEMYASLKSCMLSMHRGLPFCTAIYFGKSIATIRLPTLLTL</sequence>
<organism evidence="1 2">
    <name type="scientific">Cyclotella cryptica</name>
    <dbReference type="NCBI Taxonomy" id="29204"/>
    <lineage>
        <taxon>Eukaryota</taxon>
        <taxon>Sar</taxon>
        <taxon>Stramenopiles</taxon>
        <taxon>Ochrophyta</taxon>
        <taxon>Bacillariophyta</taxon>
        <taxon>Coscinodiscophyceae</taxon>
        <taxon>Thalassiosirophycidae</taxon>
        <taxon>Stephanodiscales</taxon>
        <taxon>Stephanodiscaceae</taxon>
        <taxon>Cyclotella</taxon>
    </lineage>
</organism>
<evidence type="ECO:0000313" key="1">
    <source>
        <dbReference type="EMBL" id="KAL3786882.1"/>
    </source>
</evidence>
<gene>
    <name evidence="1" type="ORF">HJC23_013803</name>
</gene>
<protein>
    <submittedName>
        <fullName evidence="1">Uncharacterized protein</fullName>
    </submittedName>
</protein>
<accession>A0ABD3PG47</accession>